<dbReference type="AlphaFoldDB" id="A0AAD5C051"/>
<dbReference type="Proteomes" id="UP001206925">
    <property type="component" value="Unassembled WGS sequence"/>
</dbReference>
<reference evidence="2" key="1">
    <citation type="submission" date="2022-06" db="EMBL/GenBank/DDBJ databases">
        <title>Uncovering the hologenomic basis of an extraordinary plant invasion.</title>
        <authorList>
            <person name="Bieker V.C."/>
            <person name="Martin M.D."/>
            <person name="Gilbert T."/>
            <person name="Hodgins K."/>
            <person name="Battlay P."/>
            <person name="Petersen B."/>
            <person name="Wilson J."/>
        </authorList>
    </citation>
    <scope>NUCLEOTIDE SEQUENCE</scope>
    <source>
        <strain evidence="2">AA19_3_7</strain>
        <tissue evidence="2">Leaf</tissue>
    </source>
</reference>
<sequence>LLTSVTHLGVDDDGFVVHGRHKRAAGPLSQRQPCVESLDSDEHSDQILDNHRTYETGFIVSDYAWLAQALFTKMRKQKAMTQMLGISCHDMITKHEDDAYQIPQKFFEIAKTPKIMSLTMKEDQIVDRTVAVNSVDANDGSHIVAPSTKDTATTTSSAPVTPAKRQWRADKGTVTTQHRLHFWNNSDTDLRDTTWLHM</sequence>
<organism evidence="2 3">
    <name type="scientific">Ambrosia artemisiifolia</name>
    <name type="common">Common ragweed</name>
    <dbReference type="NCBI Taxonomy" id="4212"/>
    <lineage>
        <taxon>Eukaryota</taxon>
        <taxon>Viridiplantae</taxon>
        <taxon>Streptophyta</taxon>
        <taxon>Embryophyta</taxon>
        <taxon>Tracheophyta</taxon>
        <taxon>Spermatophyta</taxon>
        <taxon>Magnoliopsida</taxon>
        <taxon>eudicotyledons</taxon>
        <taxon>Gunneridae</taxon>
        <taxon>Pentapetalae</taxon>
        <taxon>asterids</taxon>
        <taxon>campanulids</taxon>
        <taxon>Asterales</taxon>
        <taxon>Asteraceae</taxon>
        <taxon>Asteroideae</taxon>
        <taxon>Heliantheae alliance</taxon>
        <taxon>Heliantheae</taxon>
        <taxon>Ambrosia</taxon>
    </lineage>
</organism>
<keyword evidence="3" id="KW-1185">Reference proteome</keyword>
<evidence type="ECO:0000313" key="3">
    <source>
        <dbReference type="Proteomes" id="UP001206925"/>
    </source>
</evidence>
<dbReference type="EMBL" id="JAMZMK010010114">
    <property type="protein sequence ID" value="KAI7732916.1"/>
    <property type="molecule type" value="Genomic_DNA"/>
</dbReference>
<name>A0AAD5C051_AMBAR</name>
<proteinExistence type="predicted"/>
<feature type="non-terminal residue" evidence="2">
    <location>
        <position position="1"/>
    </location>
</feature>
<feature type="region of interest" description="Disordered" evidence="1">
    <location>
        <begin position="145"/>
        <end position="170"/>
    </location>
</feature>
<feature type="compositionally biased region" description="Low complexity" evidence="1">
    <location>
        <begin position="145"/>
        <end position="163"/>
    </location>
</feature>
<evidence type="ECO:0000256" key="1">
    <source>
        <dbReference type="SAM" id="MobiDB-lite"/>
    </source>
</evidence>
<evidence type="ECO:0000313" key="2">
    <source>
        <dbReference type="EMBL" id="KAI7732916.1"/>
    </source>
</evidence>
<protein>
    <submittedName>
        <fullName evidence="2">Uncharacterized protein</fullName>
    </submittedName>
</protein>
<comment type="caution">
    <text evidence="2">The sequence shown here is derived from an EMBL/GenBank/DDBJ whole genome shotgun (WGS) entry which is preliminary data.</text>
</comment>
<accession>A0AAD5C051</accession>
<gene>
    <name evidence="2" type="ORF">M8C21_010640</name>
</gene>